<evidence type="ECO:0000313" key="1">
    <source>
        <dbReference type="EMBL" id="KAG2611619.1"/>
    </source>
</evidence>
<sequence>MLAANSYLTVGVDESLAVAAGPLTMIAYKLSAVEPMHNIDSRLSDTAHPVFDAELLVVVDVELLTMVADRPSAAEPMHIIDNCLSEPMFDADKPSAVRCDNQTDEQFYQHPHV</sequence>
<keyword evidence="2" id="KW-1185">Reference proteome</keyword>
<gene>
    <name evidence="1" type="ORF">PVAP13_4KG166820</name>
</gene>
<dbReference type="Proteomes" id="UP000823388">
    <property type="component" value="Chromosome 4K"/>
</dbReference>
<reference evidence="1" key="1">
    <citation type="submission" date="2020-05" db="EMBL/GenBank/DDBJ databases">
        <title>WGS assembly of Panicum virgatum.</title>
        <authorList>
            <person name="Lovell J.T."/>
            <person name="Jenkins J."/>
            <person name="Shu S."/>
            <person name="Juenger T.E."/>
            <person name="Schmutz J."/>
        </authorList>
    </citation>
    <scope>NUCLEOTIDE SEQUENCE</scope>
    <source>
        <strain evidence="1">AP13</strain>
    </source>
</reference>
<name>A0A8T0TUS9_PANVG</name>
<accession>A0A8T0TUS9</accession>
<comment type="caution">
    <text evidence="1">The sequence shown here is derived from an EMBL/GenBank/DDBJ whole genome shotgun (WGS) entry which is preliminary data.</text>
</comment>
<dbReference type="AlphaFoldDB" id="A0A8T0TUS9"/>
<organism evidence="1 2">
    <name type="scientific">Panicum virgatum</name>
    <name type="common">Blackwell switchgrass</name>
    <dbReference type="NCBI Taxonomy" id="38727"/>
    <lineage>
        <taxon>Eukaryota</taxon>
        <taxon>Viridiplantae</taxon>
        <taxon>Streptophyta</taxon>
        <taxon>Embryophyta</taxon>
        <taxon>Tracheophyta</taxon>
        <taxon>Spermatophyta</taxon>
        <taxon>Magnoliopsida</taxon>
        <taxon>Liliopsida</taxon>
        <taxon>Poales</taxon>
        <taxon>Poaceae</taxon>
        <taxon>PACMAD clade</taxon>
        <taxon>Panicoideae</taxon>
        <taxon>Panicodae</taxon>
        <taxon>Paniceae</taxon>
        <taxon>Panicinae</taxon>
        <taxon>Panicum</taxon>
        <taxon>Panicum sect. Hiantes</taxon>
    </lineage>
</organism>
<evidence type="ECO:0000313" key="2">
    <source>
        <dbReference type="Proteomes" id="UP000823388"/>
    </source>
</evidence>
<protein>
    <submittedName>
        <fullName evidence="1">Uncharacterized protein</fullName>
    </submittedName>
</protein>
<proteinExistence type="predicted"/>
<dbReference type="EMBL" id="CM029043">
    <property type="protein sequence ID" value="KAG2611619.1"/>
    <property type="molecule type" value="Genomic_DNA"/>
</dbReference>